<accession>A0ABS8UUH1</accession>
<evidence type="ECO:0000313" key="2">
    <source>
        <dbReference type="Proteomes" id="UP000823775"/>
    </source>
</evidence>
<evidence type="ECO:0000313" key="1">
    <source>
        <dbReference type="EMBL" id="MCD9637681.1"/>
    </source>
</evidence>
<reference evidence="1 2" key="1">
    <citation type="journal article" date="2021" name="BMC Genomics">
        <title>Datura genome reveals duplications of psychoactive alkaloid biosynthetic genes and high mutation rate following tissue culture.</title>
        <authorList>
            <person name="Rajewski A."/>
            <person name="Carter-House D."/>
            <person name="Stajich J."/>
            <person name="Litt A."/>
        </authorList>
    </citation>
    <scope>NUCLEOTIDE SEQUENCE [LARGE SCALE GENOMIC DNA]</scope>
    <source>
        <strain evidence="1">AR-01</strain>
    </source>
</reference>
<protein>
    <submittedName>
        <fullName evidence="1">Uncharacterized protein</fullName>
    </submittedName>
</protein>
<feature type="non-terminal residue" evidence="1">
    <location>
        <position position="1"/>
    </location>
</feature>
<comment type="caution">
    <text evidence="1">The sequence shown here is derived from an EMBL/GenBank/DDBJ whole genome shotgun (WGS) entry which is preliminary data.</text>
</comment>
<keyword evidence="2" id="KW-1185">Reference proteome</keyword>
<sequence>VWKNMLLNRDNIDQYILWEPKGGTSTIWYDNWSNLGPLHQHQSEVQTCHPLGDIELFLSKEGWDYEAMSFYILEYVVHHVKESLSKVQYSSQGDKPWWTKTSTRKFIVKSVWPGYYGKFSGGNYRAPVSRRGCSKSGVELFHRRS</sequence>
<gene>
    <name evidence="1" type="ORF">HAX54_021093</name>
</gene>
<name>A0ABS8UUH1_DATST</name>
<dbReference type="Proteomes" id="UP000823775">
    <property type="component" value="Unassembled WGS sequence"/>
</dbReference>
<proteinExistence type="predicted"/>
<organism evidence="1 2">
    <name type="scientific">Datura stramonium</name>
    <name type="common">Jimsonweed</name>
    <name type="synonym">Common thornapple</name>
    <dbReference type="NCBI Taxonomy" id="4076"/>
    <lineage>
        <taxon>Eukaryota</taxon>
        <taxon>Viridiplantae</taxon>
        <taxon>Streptophyta</taxon>
        <taxon>Embryophyta</taxon>
        <taxon>Tracheophyta</taxon>
        <taxon>Spermatophyta</taxon>
        <taxon>Magnoliopsida</taxon>
        <taxon>eudicotyledons</taxon>
        <taxon>Gunneridae</taxon>
        <taxon>Pentapetalae</taxon>
        <taxon>asterids</taxon>
        <taxon>lamiids</taxon>
        <taxon>Solanales</taxon>
        <taxon>Solanaceae</taxon>
        <taxon>Solanoideae</taxon>
        <taxon>Datureae</taxon>
        <taxon>Datura</taxon>
    </lineage>
</organism>
<dbReference type="EMBL" id="JACEIK010002538">
    <property type="protein sequence ID" value="MCD9637681.1"/>
    <property type="molecule type" value="Genomic_DNA"/>
</dbReference>
<feature type="non-terminal residue" evidence="1">
    <location>
        <position position="145"/>
    </location>
</feature>